<accession>A0ABS8BZ01</accession>
<dbReference type="EMBL" id="JAEINI020000001">
    <property type="protein sequence ID" value="MCB5225302.1"/>
    <property type="molecule type" value="Genomic_DNA"/>
</dbReference>
<name>A0ABS8BZ01_9ALTE</name>
<sequence length="244" mass="27417">MAENKVVALHKEGHAKTKINTQNLFQHIANEHMLPVVVHEFVVAGAEFPIVFVKDQSGENFQPVVLLGLSAQQNLVIKDGKWDGMYVPRVARNYPLVLVQDQPGSDRLIVAIDESSERVNDTEGFALFNEDGTESDYLVARKQQMADFVDFSQITHNFTLKMQELGLIKEQVLTVTINEEKRNINGINMIDDKALNELSDETFLELRKLGYLTAIYAHLMSLQHTQKLVQKLAARDAAAAAKTE</sequence>
<protein>
    <submittedName>
        <fullName evidence="1">SapC family protein</fullName>
    </submittedName>
</protein>
<comment type="caution">
    <text evidence="1">The sequence shown here is derived from an EMBL/GenBank/DDBJ whole genome shotgun (WGS) entry which is preliminary data.</text>
</comment>
<evidence type="ECO:0000313" key="2">
    <source>
        <dbReference type="Proteomes" id="UP000633814"/>
    </source>
</evidence>
<keyword evidence="2" id="KW-1185">Reference proteome</keyword>
<dbReference type="Proteomes" id="UP000633814">
    <property type="component" value="Unassembled WGS sequence"/>
</dbReference>
<evidence type="ECO:0000313" key="1">
    <source>
        <dbReference type="EMBL" id="MCB5225302.1"/>
    </source>
</evidence>
<proteinExistence type="predicted"/>
<dbReference type="InterPro" id="IPR010836">
    <property type="entry name" value="SapC"/>
</dbReference>
<organism evidence="1 2">
    <name type="scientific">Alishewanella maricola</name>
    <dbReference type="NCBI Taxonomy" id="2795740"/>
    <lineage>
        <taxon>Bacteria</taxon>
        <taxon>Pseudomonadati</taxon>
        <taxon>Pseudomonadota</taxon>
        <taxon>Gammaproteobacteria</taxon>
        <taxon>Alteromonadales</taxon>
        <taxon>Alteromonadaceae</taxon>
        <taxon>Alishewanella</taxon>
    </lineage>
</organism>
<dbReference type="Pfam" id="PF07277">
    <property type="entry name" value="SapC"/>
    <property type="match status" value="1"/>
</dbReference>
<reference evidence="1 2" key="1">
    <citation type="submission" date="2021-10" db="EMBL/GenBank/DDBJ databases">
        <title>Alishewanella koreense sp. nov. isolated from seawater of southwestern coast in South Korea and the proposal for the reclassification of Rheinheimera perlucida and Rheinheimera tuosuensis as Arsukibacterium perlucida and Arsukibacterium tuosuensis.</title>
        <authorList>
            <person name="Kim K.H."/>
            <person name="Ruan W."/>
            <person name="Kim K.R."/>
            <person name="Baek J.H."/>
            <person name="Jeon C.O."/>
        </authorList>
    </citation>
    <scope>NUCLEOTIDE SEQUENCE [LARGE SCALE GENOMIC DNA]</scope>
    <source>
        <strain evidence="1 2">16-MA</strain>
    </source>
</reference>
<dbReference type="RefSeq" id="WP_226749398.1">
    <property type="nucleotide sequence ID" value="NZ_JAEINI020000001.1"/>
</dbReference>
<gene>
    <name evidence="1" type="ORF">JAO78_000530</name>
</gene>